<feature type="domain" description="Lipoyl-binding" evidence="5">
    <location>
        <begin position="82"/>
        <end position="158"/>
    </location>
</feature>
<dbReference type="OrthoDB" id="9811735at2"/>
<dbReference type="FunFam" id="2.40.50.100:FF:000003">
    <property type="entry name" value="Acetyl-CoA carboxylase biotin carboxyl carrier protein"/>
    <property type="match status" value="1"/>
</dbReference>
<dbReference type="InterPro" id="IPR011053">
    <property type="entry name" value="Single_hybrid_motif"/>
</dbReference>
<evidence type="ECO:0000256" key="4">
    <source>
        <dbReference type="SAM" id="MobiDB-lite"/>
    </source>
</evidence>
<dbReference type="GO" id="GO:0009317">
    <property type="term" value="C:acetyl-CoA carboxylase complex"/>
    <property type="evidence" value="ECO:0007669"/>
    <property type="project" value="InterPro"/>
</dbReference>
<dbReference type="NCBIfam" id="TIGR00531">
    <property type="entry name" value="BCCP"/>
    <property type="match status" value="1"/>
</dbReference>
<evidence type="ECO:0000313" key="6">
    <source>
        <dbReference type="EMBL" id="CUQ81762.1"/>
    </source>
</evidence>
<dbReference type="AlphaFoldDB" id="A0A174Z708"/>
<dbReference type="GO" id="GO:0003989">
    <property type="term" value="F:acetyl-CoA carboxylase activity"/>
    <property type="evidence" value="ECO:0007669"/>
    <property type="project" value="InterPro"/>
</dbReference>
<evidence type="ECO:0000256" key="1">
    <source>
        <dbReference type="ARBA" id="ARBA00017562"/>
    </source>
</evidence>
<dbReference type="Gene3D" id="2.40.50.100">
    <property type="match status" value="1"/>
</dbReference>
<keyword evidence="3" id="KW-0275">Fatty acid biosynthesis</keyword>
<accession>A0A174Z708</accession>
<dbReference type="Proteomes" id="UP000095662">
    <property type="component" value="Unassembled WGS sequence"/>
</dbReference>
<evidence type="ECO:0000256" key="3">
    <source>
        <dbReference type="RuleBase" id="RU364072"/>
    </source>
</evidence>
<evidence type="ECO:0000256" key="2">
    <source>
        <dbReference type="ARBA" id="ARBA00023267"/>
    </source>
</evidence>
<protein>
    <recommendedName>
        <fullName evidence="1 3">Biotin carboxyl carrier protein of acetyl-CoA carboxylase</fullName>
    </recommendedName>
</protein>
<dbReference type="PROSITE" id="PS50968">
    <property type="entry name" value="BIOTINYL_LIPOYL"/>
    <property type="match status" value="1"/>
</dbReference>
<dbReference type="InterPro" id="IPR050709">
    <property type="entry name" value="Biotin_Carboxyl_Carrier/Decarb"/>
</dbReference>
<evidence type="ECO:0000313" key="7">
    <source>
        <dbReference type="Proteomes" id="UP000095662"/>
    </source>
</evidence>
<sequence length="158" mass="16627">MQFETNSLTDAVKEFIGIMKDSGLSYMYVKNDKFELELGQKNPPPAPPMMPAMPPMAMAAAPAAPTSAPQAQAPAAAPADTGKSIKSPIVGTFYSAPSPTKPPFVKVGDKVNEGDTVCIVESMKVMNEIQADISGTVKSIAVKDGEAVEFGQPLIIIE</sequence>
<dbReference type="GO" id="GO:0006633">
    <property type="term" value="P:fatty acid biosynthetic process"/>
    <property type="evidence" value="ECO:0007669"/>
    <property type="project" value="UniProtKB-UniPathway"/>
</dbReference>
<keyword evidence="3" id="KW-0276">Fatty acid metabolism</keyword>
<reference evidence="6 7" key="1">
    <citation type="submission" date="2015-09" db="EMBL/GenBank/DDBJ databases">
        <authorList>
            <consortium name="Pathogen Informatics"/>
        </authorList>
    </citation>
    <scope>NUCLEOTIDE SEQUENCE [LARGE SCALE GENOMIC DNA]</scope>
    <source>
        <strain evidence="6 7">2789STDY5834928</strain>
    </source>
</reference>
<dbReference type="SUPFAM" id="SSF51230">
    <property type="entry name" value="Single hybrid motif"/>
    <property type="match status" value="1"/>
</dbReference>
<keyword evidence="2 3" id="KW-0092">Biotin</keyword>
<dbReference type="STRING" id="39492.ERS852540_00340"/>
<dbReference type="PANTHER" id="PTHR45266">
    <property type="entry name" value="OXALOACETATE DECARBOXYLASE ALPHA CHAIN"/>
    <property type="match status" value="1"/>
</dbReference>
<feature type="compositionally biased region" description="Low complexity" evidence="4">
    <location>
        <begin position="61"/>
        <end position="79"/>
    </location>
</feature>
<comment type="pathway">
    <text evidence="3">Lipid metabolism; fatty acid biosynthesis.</text>
</comment>
<feature type="region of interest" description="Disordered" evidence="4">
    <location>
        <begin position="61"/>
        <end position="82"/>
    </location>
</feature>
<keyword evidence="3" id="KW-0443">Lipid metabolism</keyword>
<dbReference type="InterPro" id="IPR001249">
    <property type="entry name" value="AcCoA_biotinCC"/>
</dbReference>
<dbReference type="InterPro" id="IPR000089">
    <property type="entry name" value="Biotin_lipoyl"/>
</dbReference>
<dbReference type="UniPathway" id="UPA00094"/>
<proteinExistence type="predicted"/>
<dbReference type="PRINTS" id="PR01071">
    <property type="entry name" value="ACOABIOTINCC"/>
</dbReference>
<organism evidence="6 7">
    <name type="scientific">[Eubacterium] siraeum</name>
    <dbReference type="NCBI Taxonomy" id="39492"/>
    <lineage>
        <taxon>Bacteria</taxon>
        <taxon>Bacillati</taxon>
        <taxon>Bacillota</taxon>
        <taxon>Clostridia</taxon>
        <taxon>Eubacteriales</taxon>
        <taxon>Oscillospiraceae</taxon>
        <taxon>Oscillospiraceae incertae sedis</taxon>
    </lineage>
</organism>
<dbReference type="EMBL" id="CZBY01000002">
    <property type="protein sequence ID" value="CUQ81762.1"/>
    <property type="molecule type" value="Genomic_DNA"/>
</dbReference>
<dbReference type="Pfam" id="PF00364">
    <property type="entry name" value="Biotin_lipoyl"/>
    <property type="match status" value="1"/>
</dbReference>
<dbReference type="CDD" id="cd06850">
    <property type="entry name" value="biotinyl_domain"/>
    <property type="match status" value="1"/>
</dbReference>
<gene>
    <name evidence="6" type="primary">accB</name>
    <name evidence="6" type="ORF">ERS852540_00340</name>
</gene>
<comment type="function">
    <text evidence="3">This protein is a component of the acetyl coenzyme A carboxylase complex; first, biotin carboxylase catalyzes the carboxylation of the carrier protein and then the transcarboxylase transfers the carboxyl group to form malonyl-CoA.</text>
</comment>
<keyword evidence="3" id="KW-0444">Lipid biosynthesis</keyword>
<dbReference type="PANTHER" id="PTHR45266:SF3">
    <property type="entry name" value="OXALOACETATE DECARBOXYLASE ALPHA CHAIN"/>
    <property type="match status" value="1"/>
</dbReference>
<name>A0A174Z708_9FIRM</name>
<evidence type="ECO:0000259" key="5">
    <source>
        <dbReference type="PROSITE" id="PS50968"/>
    </source>
</evidence>